<sequence length="82" mass="9572">KIIDYPRSLAVTSMIGYMIGLVDLKSGQIIHIDYNICFEKGKKLRVPEKVPYRLTQNLQNALGIAELEGVFHYHHKMFLKYY</sequence>
<dbReference type="PANTHER" id="PTHR11139">
    <property type="entry name" value="ATAXIA TELANGIECTASIA MUTATED ATM -RELATED"/>
    <property type="match status" value="1"/>
</dbReference>
<proteinExistence type="predicted"/>
<dbReference type="SUPFAM" id="SSF56112">
    <property type="entry name" value="Protein kinase-like (PK-like)"/>
    <property type="match status" value="1"/>
</dbReference>
<dbReference type="GO" id="GO:0004674">
    <property type="term" value="F:protein serine/threonine kinase activity"/>
    <property type="evidence" value="ECO:0007669"/>
    <property type="project" value="TreeGrafter"/>
</dbReference>
<organism evidence="2 3">
    <name type="scientific">Rotaria magnacalcarata</name>
    <dbReference type="NCBI Taxonomy" id="392030"/>
    <lineage>
        <taxon>Eukaryota</taxon>
        <taxon>Metazoa</taxon>
        <taxon>Spiralia</taxon>
        <taxon>Gnathifera</taxon>
        <taxon>Rotifera</taxon>
        <taxon>Eurotatoria</taxon>
        <taxon>Bdelloidea</taxon>
        <taxon>Philodinida</taxon>
        <taxon>Philodinidae</taxon>
        <taxon>Rotaria</taxon>
    </lineage>
</organism>
<dbReference type="EMBL" id="CAJOBG010054180">
    <property type="protein sequence ID" value="CAF4506711.1"/>
    <property type="molecule type" value="Genomic_DNA"/>
</dbReference>
<dbReference type="Gene3D" id="1.10.1070.11">
    <property type="entry name" value="Phosphatidylinositol 3-/4-kinase, catalytic domain"/>
    <property type="match status" value="1"/>
</dbReference>
<dbReference type="GO" id="GO:0031931">
    <property type="term" value="C:TORC1 complex"/>
    <property type="evidence" value="ECO:0007669"/>
    <property type="project" value="TreeGrafter"/>
</dbReference>
<dbReference type="InterPro" id="IPR050517">
    <property type="entry name" value="DDR_Repair_Kinase"/>
</dbReference>
<feature type="non-terminal residue" evidence="2">
    <location>
        <position position="82"/>
    </location>
</feature>
<dbReference type="GO" id="GO:0005634">
    <property type="term" value="C:nucleus"/>
    <property type="evidence" value="ECO:0007669"/>
    <property type="project" value="TreeGrafter"/>
</dbReference>
<dbReference type="PANTHER" id="PTHR11139:SF119">
    <property type="entry name" value="SERINE_THREONINE-PROTEIN KINASE SMG1"/>
    <property type="match status" value="1"/>
</dbReference>
<dbReference type="InterPro" id="IPR000403">
    <property type="entry name" value="PI3/4_kinase_cat_dom"/>
</dbReference>
<dbReference type="InterPro" id="IPR036940">
    <property type="entry name" value="PI3/4_kinase_cat_sf"/>
</dbReference>
<gene>
    <name evidence="2" type="ORF">OVN521_LOCUS41075</name>
</gene>
<dbReference type="InterPro" id="IPR011009">
    <property type="entry name" value="Kinase-like_dom_sf"/>
</dbReference>
<name>A0A820VSY9_9BILA</name>
<dbReference type="Pfam" id="PF00454">
    <property type="entry name" value="PI3_PI4_kinase"/>
    <property type="match status" value="1"/>
</dbReference>
<protein>
    <recommendedName>
        <fullName evidence="1">PI3K/PI4K catalytic domain-containing protein</fullName>
    </recommendedName>
</protein>
<keyword evidence="3" id="KW-1185">Reference proteome</keyword>
<comment type="caution">
    <text evidence="2">The sequence shown here is derived from an EMBL/GenBank/DDBJ whole genome shotgun (WGS) entry which is preliminary data.</text>
</comment>
<dbReference type="GO" id="GO:0016242">
    <property type="term" value="P:negative regulation of macroautophagy"/>
    <property type="evidence" value="ECO:0007669"/>
    <property type="project" value="TreeGrafter"/>
</dbReference>
<feature type="non-terminal residue" evidence="2">
    <location>
        <position position="1"/>
    </location>
</feature>
<dbReference type="Proteomes" id="UP000663866">
    <property type="component" value="Unassembled WGS sequence"/>
</dbReference>
<reference evidence="2" key="1">
    <citation type="submission" date="2021-02" db="EMBL/GenBank/DDBJ databases">
        <authorList>
            <person name="Nowell W R."/>
        </authorList>
    </citation>
    <scope>NUCLEOTIDE SEQUENCE</scope>
</reference>
<feature type="domain" description="PI3K/PI4K catalytic" evidence="1">
    <location>
        <begin position="1"/>
        <end position="82"/>
    </location>
</feature>
<dbReference type="GO" id="GO:0031929">
    <property type="term" value="P:TOR signaling"/>
    <property type="evidence" value="ECO:0007669"/>
    <property type="project" value="TreeGrafter"/>
</dbReference>
<accession>A0A820VSY9</accession>
<dbReference type="GO" id="GO:0031932">
    <property type="term" value="C:TORC2 complex"/>
    <property type="evidence" value="ECO:0007669"/>
    <property type="project" value="TreeGrafter"/>
</dbReference>
<evidence type="ECO:0000259" key="1">
    <source>
        <dbReference type="PROSITE" id="PS50290"/>
    </source>
</evidence>
<dbReference type="PROSITE" id="PS50290">
    <property type="entry name" value="PI3_4_KINASE_3"/>
    <property type="match status" value="1"/>
</dbReference>
<evidence type="ECO:0000313" key="3">
    <source>
        <dbReference type="Proteomes" id="UP000663866"/>
    </source>
</evidence>
<dbReference type="AlphaFoldDB" id="A0A820VSY9"/>
<evidence type="ECO:0000313" key="2">
    <source>
        <dbReference type="EMBL" id="CAF4506711.1"/>
    </source>
</evidence>
<dbReference type="GO" id="GO:0005737">
    <property type="term" value="C:cytoplasm"/>
    <property type="evidence" value="ECO:0007669"/>
    <property type="project" value="TreeGrafter"/>
</dbReference>